<keyword evidence="3" id="KW-1185">Reference proteome</keyword>
<dbReference type="RefSeq" id="WP_188774969.1">
    <property type="nucleotide sequence ID" value="NZ_BMMB01000003.1"/>
</dbReference>
<dbReference type="EMBL" id="JAVDQH010000001">
    <property type="protein sequence ID" value="MDR6242519.1"/>
    <property type="molecule type" value="Genomic_DNA"/>
</dbReference>
<dbReference type="Proteomes" id="UP001185028">
    <property type="component" value="Unassembled WGS sequence"/>
</dbReference>
<comment type="caution">
    <text evidence="2">The sequence shown here is derived from an EMBL/GenBank/DDBJ whole genome shotgun (WGS) entry which is preliminary data.</text>
</comment>
<sequence length="195" mass="21797">MRQWISGLCLLLCMAFISAGCTEAESAAKDSGRPITTKQNEQAINAQADEERLQGAMQAAAKYVKNQYTIDGIYTTKDYDSQLAALKQKLKPLLSNDYYTSAIKDETLALPLHVAIREKDSITPKDITIRSRAISGGEQLIHLSYRFNFHLNKRGESVPLGGKLIMQNENGVWIVASDHNNAKRLLEWHSDTMEP</sequence>
<name>A0ABU1ITD3_9BACL</name>
<evidence type="ECO:0000256" key="1">
    <source>
        <dbReference type="SAM" id="SignalP"/>
    </source>
</evidence>
<protein>
    <recommendedName>
        <fullName evidence="4">Lipoprotein</fullName>
    </recommendedName>
</protein>
<organism evidence="2 3">
    <name type="scientific">Paenibacillus hunanensis</name>
    <dbReference type="NCBI Taxonomy" id="539262"/>
    <lineage>
        <taxon>Bacteria</taxon>
        <taxon>Bacillati</taxon>
        <taxon>Bacillota</taxon>
        <taxon>Bacilli</taxon>
        <taxon>Bacillales</taxon>
        <taxon>Paenibacillaceae</taxon>
        <taxon>Paenibacillus</taxon>
    </lineage>
</organism>
<accession>A0ABU1ITD3</accession>
<evidence type="ECO:0008006" key="4">
    <source>
        <dbReference type="Google" id="ProtNLM"/>
    </source>
</evidence>
<keyword evidence="1" id="KW-0732">Signal</keyword>
<evidence type="ECO:0000313" key="2">
    <source>
        <dbReference type="EMBL" id="MDR6242519.1"/>
    </source>
</evidence>
<feature type="signal peptide" evidence="1">
    <location>
        <begin position="1"/>
        <end position="19"/>
    </location>
</feature>
<feature type="chain" id="PRO_5047493755" description="Lipoprotein" evidence="1">
    <location>
        <begin position="20"/>
        <end position="195"/>
    </location>
</feature>
<reference evidence="2 3" key="1">
    <citation type="submission" date="2023-07" db="EMBL/GenBank/DDBJ databases">
        <title>Genomic Encyclopedia of Type Strains, Phase IV (KMG-IV): sequencing the most valuable type-strain genomes for metagenomic binning, comparative biology and taxonomic classification.</title>
        <authorList>
            <person name="Goeker M."/>
        </authorList>
    </citation>
    <scope>NUCLEOTIDE SEQUENCE [LARGE SCALE GENOMIC DNA]</scope>
    <source>
        <strain evidence="2 3">DSM 22170</strain>
    </source>
</reference>
<dbReference type="PROSITE" id="PS51257">
    <property type="entry name" value="PROKAR_LIPOPROTEIN"/>
    <property type="match status" value="1"/>
</dbReference>
<evidence type="ECO:0000313" key="3">
    <source>
        <dbReference type="Proteomes" id="UP001185028"/>
    </source>
</evidence>
<gene>
    <name evidence="2" type="ORF">JOC58_000403</name>
</gene>
<proteinExistence type="predicted"/>